<dbReference type="PANTHER" id="PTHR11364">
    <property type="entry name" value="THIOSULFATE SULFERTANSFERASE"/>
    <property type="match status" value="1"/>
</dbReference>
<reference evidence="4 5" key="1">
    <citation type="submission" date="2017-07" db="EMBL/GenBank/DDBJ databases">
        <title>Genome Sequence of Arenibacter algicola Strain SMS7 Isolated from a culture of the Diatom Skeletonema marinoi.</title>
        <authorList>
            <person name="Topel M."/>
            <person name="Pinder M.I.M."/>
            <person name="Johansson O.N."/>
            <person name="Kourtchenko O."/>
            <person name="Godhe A."/>
            <person name="Clarke A.K."/>
        </authorList>
    </citation>
    <scope>NUCLEOTIDE SEQUENCE [LARGE SCALE GENOMIC DNA]</scope>
    <source>
        <strain evidence="4 5">SMS7</strain>
    </source>
</reference>
<organism evidence="4 5">
    <name type="scientific">Arenibacter algicola</name>
    <dbReference type="NCBI Taxonomy" id="616991"/>
    <lineage>
        <taxon>Bacteria</taxon>
        <taxon>Pseudomonadati</taxon>
        <taxon>Bacteroidota</taxon>
        <taxon>Flavobacteriia</taxon>
        <taxon>Flavobacteriales</taxon>
        <taxon>Flavobacteriaceae</taxon>
        <taxon>Arenibacter</taxon>
    </lineage>
</organism>
<dbReference type="InterPro" id="IPR001763">
    <property type="entry name" value="Rhodanese-like_dom"/>
</dbReference>
<dbReference type="InterPro" id="IPR045078">
    <property type="entry name" value="TST/MPST-like"/>
</dbReference>
<dbReference type="AlphaFoldDB" id="A0A221UWZ6"/>
<evidence type="ECO:0000256" key="2">
    <source>
        <dbReference type="ARBA" id="ARBA00022737"/>
    </source>
</evidence>
<dbReference type="Proteomes" id="UP000204551">
    <property type="component" value="Chromosome"/>
</dbReference>
<keyword evidence="2" id="KW-0677">Repeat</keyword>
<sequence length="269" mass="30604">MNGMIVSADWLNDNLEMPDIIILDVRLRYVPASSELDDLRIKGARIFDLENDFSDKNSQFPNTLPSQDHFEQSCRKLGINKSSKIVVYDHFGIYVSPRAWWMFKVMGHQNVSVLDGGFPEWKKAGYATEKVIGLKFEMGNFKADFNPDMVVNFEGISENLKSRKALVIDARSSDRFHGLVPEPRKELRRGNIPNSINIPYETVLKDGKFKSQNELKEVFDDLESEERPLVFSCGSGVTACIVLMASEMSLKNENKVYDGSWTEYAQIAD</sequence>
<evidence type="ECO:0000259" key="3">
    <source>
        <dbReference type="PROSITE" id="PS50206"/>
    </source>
</evidence>
<dbReference type="CDD" id="cd01449">
    <property type="entry name" value="TST_Repeat_2"/>
    <property type="match status" value="1"/>
</dbReference>
<feature type="domain" description="Rhodanese" evidence="3">
    <location>
        <begin position="161"/>
        <end position="269"/>
    </location>
</feature>
<dbReference type="eggNOG" id="COG2897">
    <property type="taxonomic scope" value="Bacteria"/>
</dbReference>
<name>A0A221UWZ6_9FLAO</name>
<dbReference type="PANTHER" id="PTHR11364:SF27">
    <property type="entry name" value="SULFURTRANSFERASE"/>
    <property type="match status" value="1"/>
</dbReference>
<feature type="domain" description="Rhodanese" evidence="3">
    <location>
        <begin position="16"/>
        <end position="130"/>
    </location>
</feature>
<keyword evidence="4" id="KW-0670">Pyruvate</keyword>
<dbReference type="PROSITE" id="PS50206">
    <property type="entry name" value="RHODANESE_3"/>
    <property type="match status" value="2"/>
</dbReference>
<dbReference type="Pfam" id="PF00581">
    <property type="entry name" value="Rhodanese"/>
    <property type="match status" value="2"/>
</dbReference>
<dbReference type="SUPFAM" id="SSF52821">
    <property type="entry name" value="Rhodanese/Cell cycle control phosphatase"/>
    <property type="match status" value="2"/>
</dbReference>
<dbReference type="KEGG" id="aalg:AREALGSMS7_02465"/>
<dbReference type="FunFam" id="3.40.250.10:FF:000001">
    <property type="entry name" value="Sulfurtransferase"/>
    <property type="match status" value="1"/>
</dbReference>
<keyword evidence="1 4" id="KW-0808">Transferase</keyword>
<accession>A0A221UWZ6</accession>
<proteinExistence type="predicted"/>
<dbReference type="GO" id="GO:0016784">
    <property type="term" value="F:3-mercaptopyruvate sulfurtransferase activity"/>
    <property type="evidence" value="ECO:0007669"/>
    <property type="project" value="UniProtKB-EC"/>
</dbReference>
<dbReference type="SMART" id="SM00450">
    <property type="entry name" value="RHOD"/>
    <property type="match status" value="2"/>
</dbReference>
<evidence type="ECO:0000313" key="5">
    <source>
        <dbReference type="Proteomes" id="UP000204551"/>
    </source>
</evidence>
<gene>
    <name evidence="4" type="primary">sseA</name>
    <name evidence="4" type="ORF">AREALGSMS7_02465</name>
</gene>
<dbReference type="Gene3D" id="3.40.250.10">
    <property type="entry name" value="Rhodanese-like domain"/>
    <property type="match status" value="2"/>
</dbReference>
<dbReference type="EC" id="2.8.1.2" evidence="4"/>
<evidence type="ECO:0000256" key="1">
    <source>
        <dbReference type="ARBA" id="ARBA00022679"/>
    </source>
</evidence>
<protein>
    <submittedName>
        <fullName evidence="4">3-mercaptopyruvate sulfurtransferase</fullName>
        <ecNumber evidence="4">2.8.1.2</ecNumber>
    </submittedName>
</protein>
<dbReference type="GO" id="GO:0004792">
    <property type="term" value="F:thiosulfate-cyanide sulfurtransferase activity"/>
    <property type="evidence" value="ECO:0007669"/>
    <property type="project" value="TreeGrafter"/>
</dbReference>
<dbReference type="STRING" id="616991.GCA_000733925_00786"/>
<evidence type="ECO:0000313" key="4">
    <source>
        <dbReference type="EMBL" id="ASO05909.1"/>
    </source>
</evidence>
<dbReference type="EMBL" id="CP022515">
    <property type="protein sequence ID" value="ASO05909.1"/>
    <property type="molecule type" value="Genomic_DNA"/>
</dbReference>
<dbReference type="CDD" id="cd01448">
    <property type="entry name" value="TST_Repeat_1"/>
    <property type="match status" value="1"/>
</dbReference>
<dbReference type="InterPro" id="IPR036873">
    <property type="entry name" value="Rhodanese-like_dom_sf"/>
</dbReference>
<dbReference type="RefSeq" id="WP_093980569.1">
    <property type="nucleotide sequence ID" value="NZ_CP022515.1"/>
</dbReference>